<accession>A0AAI9Y9V2</accession>
<keyword evidence="2" id="KW-1185">Reference proteome</keyword>
<gene>
    <name evidence="1" type="ORF">CCUS01_14140</name>
</gene>
<reference evidence="1" key="1">
    <citation type="submission" date="2016-11" db="EMBL/GenBank/DDBJ databases">
        <title>The genome sequence of Colletotrichum cuscutae.</title>
        <authorList>
            <person name="Baroncelli R."/>
        </authorList>
    </citation>
    <scope>NUCLEOTIDE SEQUENCE</scope>
    <source>
        <strain evidence="1">IMI 304802</strain>
    </source>
</reference>
<dbReference type="AlphaFoldDB" id="A0AAI9Y9V2"/>
<name>A0AAI9Y9V2_9PEZI</name>
<proteinExistence type="predicted"/>
<comment type="caution">
    <text evidence="1">The sequence shown here is derived from an EMBL/GenBank/DDBJ whole genome shotgun (WGS) entry which is preliminary data.</text>
</comment>
<dbReference type="EMBL" id="MPDP01000033">
    <property type="protein sequence ID" value="KAK1491914.1"/>
    <property type="molecule type" value="Genomic_DNA"/>
</dbReference>
<dbReference type="Proteomes" id="UP001239213">
    <property type="component" value="Unassembled WGS sequence"/>
</dbReference>
<evidence type="ECO:0000313" key="1">
    <source>
        <dbReference type="EMBL" id="KAK1491914.1"/>
    </source>
</evidence>
<protein>
    <submittedName>
        <fullName evidence="1">Uncharacterized protein</fullName>
    </submittedName>
</protein>
<sequence>MRSTASHASSWSTVIHHPHLRSSTIRHHVTSCQPSSPEAQRTGNLVHDLHFGTTAHPPSSMQRALPLLEHQPQVRQDHSSQNTRERHKITRRRADCTLLSILPTRTELPIANPKKSCPPFPQFPKYPHKLPIAPQRIPIPVNMPPSRHLTHIHIHMECSIPLRLCVFLPPSLLQSIHLSAVGA</sequence>
<organism evidence="1 2">
    <name type="scientific">Colletotrichum cuscutae</name>
    <dbReference type="NCBI Taxonomy" id="1209917"/>
    <lineage>
        <taxon>Eukaryota</taxon>
        <taxon>Fungi</taxon>
        <taxon>Dikarya</taxon>
        <taxon>Ascomycota</taxon>
        <taxon>Pezizomycotina</taxon>
        <taxon>Sordariomycetes</taxon>
        <taxon>Hypocreomycetidae</taxon>
        <taxon>Glomerellales</taxon>
        <taxon>Glomerellaceae</taxon>
        <taxon>Colletotrichum</taxon>
        <taxon>Colletotrichum acutatum species complex</taxon>
    </lineage>
</organism>
<evidence type="ECO:0000313" key="2">
    <source>
        <dbReference type="Proteomes" id="UP001239213"/>
    </source>
</evidence>